<name>A0A2I0KXB6_PUNGR</name>
<feature type="domain" description="Endonuclease/exonuclease/phosphatase" evidence="3">
    <location>
        <begin position="167"/>
        <end position="358"/>
    </location>
</feature>
<dbReference type="Pfam" id="PF00078">
    <property type="entry name" value="RVT_1"/>
    <property type="match status" value="1"/>
</dbReference>
<organism evidence="4 5">
    <name type="scientific">Punica granatum</name>
    <name type="common">Pomegranate</name>
    <dbReference type="NCBI Taxonomy" id="22663"/>
    <lineage>
        <taxon>Eukaryota</taxon>
        <taxon>Viridiplantae</taxon>
        <taxon>Streptophyta</taxon>
        <taxon>Embryophyta</taxon>
        <taxon>Tracheophyta</taxon>
        <taxon>Spermatophyta</taxon>
        <taxon>Magnoliopsida</taxon>
        <taxon>eudicotyledons</taxon>
        <taxon>Gunneridae</taxon>
        <taxon>Pentapetalae</taxon>
        <taxon>rosids</taxon>
        <taxon>malvids</taxon>
        <taxon>Myrtales</taxon>
        <taxon>Lythraceae</taxon>
        <taxon>Punica</taxon>
    </lineage>
</organism>
<dbReference type="SUPFAM" id="SSF56219">
    <property type="entry name" value="DNase I-like"/>
    <property type="match status" value="1"/>
</dbReference>
<evidence type="ECO:0000256" key="1">
    <source>
        <dbReference type="SAM" id="MobiDB-lite"/>
    </source>
</evidence>
<feature type="compositionally biased region" description="Basic and acidic residues" evidence="1">
    <location>
        <begin position="1"/>
        <end position="44"/>
    </location>
</feature>
<reference evidence="4 5" key="1">
    <citation type="submission" date="2017-11" db="EMBL/GenBank/DDBJ databases">
        <title>De-novo sequencing of pomegranate (Punica granatum L.) genome.</title>
        <authorList>
            <person name="Akparov Z."/>
            <person name="Amiraslanov A."/>
            <person name="Hajiyeva S."/>
            <person name="Abbasov M."/>
            <person name="Kaur K."/>
            <person name="Hamwieh A."/>
            <person name="Solovyev V."/>
            <person name="Salamov A."/>
            <person name="Braich B."/>
            <person name="Kosarev P."/>
            <person name="Mahmoud A."/>
            <person name="Hajiyev E."/>
            <person name="Babayeva S."/>
            <person name="Izzatullayeva V."/>
            <person name="Mammadov A."/>
            <person name="Mammadov A."/>
            <person name="Sharifova S."/>
            <person name="Ojaghi J."/>
            <person name="Eynullazada K."/>
            <person name="Bayramov B."/>
            <person name="Abdulazimova A."/>
            <person name="Shahmuradov I."/>
        </authorList>
    </citation>
    <scope>NUCLEOTIDE SEQUENCE [LARGE SCALE GENOMIC DNA]</scope>
    <source>
        <strain evidence="5">cv. AG2017</strain>
        <tissue evidence="4">Leaf</tissue>
    </source>
</reference>
<dbReference type="InterPro" id="IPR005135">
    <property type="entry name" value="Endo/exonuclease/phosphatase"/>
</dbReference>
<sequence>MEDERPRRSTENRKRYDRLRPGIGKQTKETTRTCSERCLDRDPTSEATSSRSRSPSSHRGILAPSDCSRLLFPTSQCSEVLETKLANRINVRPFSTPLNLPGGRTARALTEPPNAAISTHEEDDKCPSLHGHNTLRKESNDDIAMPACPTTDYLSNNRDDSARRSPRDLIANNHRDIVIPTETRLSGDQAAQTANTFPFDGFFCTETRGLLGGIWILWRTDRVHLVITGSTEQEIHVVAQATHSNSHSWLLSAIYASPRPKERETLWHNLSTVSETINMPWVVLGDFNEVASSIEKLRGQPVNANRVSAFTAMLDHCSLSDLGYTGPRFTWTNLRSSSNLIMERLDRVVANPSWKRTCLARIAGIQHSLEHRPSQFLVELEQKLRHEYSTILTQEEELWALKARTNWIMEGDRNTRFFHVSTIVHRRRNRITTICYSISEWVTDPTSLMSLVQSHFQYLFGFEQSPSPWAPPLLTNWRRTFDITKSNTLLRLVHVDEITDALFSIQPYKSPGPDDFHACFYQRCWDIIGPSIQQIVGQFFATATMSAGVNDTLISLIPKTNSPEVITQFRPISLCNTTYEIITKILVRRLRPHLKDLISPFQCNFLPGRRATDNVIILREVIHSFRKCKGKQGNFILKLDLEKAFDRLEWCFIRKVLIQFNFPNAWIDWIMACVSSTSTSILFNGGCLEPFLPSRDSASPDTISSVKAVLDAFYEESGMRINLDKSKLLFSKNTPSEHQLQTCSAFSINETTNLGKYLGFPIGLSLHKEMDFTFVVEKVRSKLSGWKSNLLSMAGRATLINSTCAAIPSYYMQCSKLSQSTLSSLNQINRNFLWGSSSNKKKLHLVSWEVVTKPRSIGGLGIPRMEIHNRALLGSLVSRASTYKPPRLACFVIMPTP</sequence>
<feature type="region of interest" description="Disordered" evidence="1">
    <location>
        <begin position="1"/>
        <end position="64"/>
    </location>
</feature>
<dbReference type="Gene3D" id="3.60.10.10">
    <property type="entry name" value="Endonuclease/exonuclease/phosphatase"/>
    <property type="match status" value="1"/>
</dbReference>
<dbReference type="GO" id="GO:0003824">
    <property type="term" value="F:catalytic activity"/>
    <property type="evidence" value="ECO:0007669"/>
    <property type="project" value="InterPro"/>
</dbReference>
<dbReference type="AlphaFoldDB" id="A0A2I0KXB6"/>
<keyword evidence="5" id="KW-1185">Reference proteome</keyword>
<dbReference type="Pfam" id="PF03372">
    <property type="entry name" value="Exo_endo_phos"/>
    <property type="match status" value="1"/>
</dbReference>
<gene>
    <name evidence="4" type="ORF">CRG98_006606</name>
</gene>
<evidence type="ECO:0000259" key="3">
    <source>
        <dbReference type="Pfam" id="PF03372"/>
    </source>
</evidence>
<dbReference type="STRING" id="22663.A0A2I0KXB6"/>
<protein>
    <submittedName>
        <fullName evidence="4">Uncharacterized protein</fullName>
    </submittedName>
</protein>
<feature type="domain" description="Reverse transcriptase" evidence="2">
    <location>
        <begin position="557"/>
        <end position="674"/>
    </location>
</feature>
<dbReference type="SUPFAM" id="SSF56672">
    <property type="entry name" value="DNA/RNA polymerases"/>
    <property type="match status" value="1"/>
</dbReference>
<feature type="compositionally biased region" description="Basic and acidic residues" evidence="1">
    <location>
        <begin position="157"/>
        <end position="169"/>
    </location>
</feature>
<comment type="caution">
    <text evidence="4">The sequence shown here is derived from an EMBL/GenBank/DDBJ whole genome shotgun (WGS) entry which is preliminary data.</text>
</comment>
<dbReference type="CDD" id="cd01650">
    <property type="entry name" value="RT_nLTR_like"/>
    <property type="match status" value="1"/>
</dbReference>
<evidence type="ECO:0000313" key="5">
    <source>
        <dbReference type="Proteomes" id="UP000233551"/>
    </source>
</evidence>
<dbReference type="InterPro" id="IPR000477">
    <property type="entry name" value="RT_dom"/>
</dbReference>
<dbReference type="Proteomes" id="UP000233551">
    <property type="component" value="Unassembled WGS sequence"/>
</dbReference>
<dbReference type="InterPro" id="IPR036691">
    <property type="entry name" value="Endo/exonu/phosph_ase_sf"/>
</dbReference>
<dbReference type="InterPro" id="IPR043502">
    <property type="entry name" value="DNA/RNA_pol_sf"/>
</dbReference>
<dbReference type="EMBL" id="PGOL01000303">
    <property type="protein sequence ID" value="PKI73003.1"/>
    <property type="molecule type" value="Genomic_DNA"/>
</dbReference>
<proteinExistence type="predicted"/>
<dbReference type="PANTHER" id="PTHR33116">
    <property type="entry name" value="REVERSE TRANSCRIPTASE ZINC-BINDING DOMAIN-CONTAINING PROTEIN-RELATED-RELATED"/>
    <property type="match status" value="1"/>
</dbReference>
<dbReference type="PANTHER" id="PTHR33116:SF70">
    <property type="entry name" value="NON-LTR RETROELEMENT REVERSE TRANSCRIPTASE-LIKE PROTEIN"/>
    <property type="match status" value="1"/>
</dbReference>
<feature type="compositionally biased region" description="Low complexity" evidence="1">
    <location>
        <begin position="45"/>
        <end position="57"/>
    </location>
</feature>
<evidence type="ECO:0000313" key="4">
    <source>
        <dbReference type="EMBL" id="PKI73003.1"/>
    </source>
</evidence>
<feature type="region of interest" description="Disordered" evidence="1">
    <location>
        <begin position="117"/>
        <end position="169"/>
    </location>
</feature>
<evidence type="ECO:0000259" key="2">
    <source>
        <dbReference type="Pfam" id="PF00078"/>
    </source>
</evidence>
<accession>A0A2I0KXB6</accession>